<dbReference type="AlphaFoldDB" id="A0A7K6NBF8"/>
<accession>A0A7K6NBF8</accession>
<dbReference type="Pfam" id="PF23316">
    <property type="entry name" value="Ig_DLEC1_6th"/>
    <property type="match status" value="1"/>
</dbReference>
<comment type="caution">
    <text evidence="2">The sequence shown here is derived from an EMBL/GenBank/DDBJ whole genome shotgun (WGS) entry which is preliminary data.</text>
</comment>
<evidence type="ECO:0000259" key="1">
    <source>
        <dbReference type="Pfam" id="PF23277"/>
    </source>
</evidence>
<dbReference type="GO" id="GO:0005737">
    <property type="term" value="C:cytoplasm"/>
    <property type="evidence" value="ECO:0007669"/>
    <property type="project" value="TreeGrafter"/>
</dbReference>
<protein>
    <submittedName>
        <fullName evidence="2">DLEC1 protein</fullName>
    </submittedName>
</protein>
<dbReference type="InterPro" id="IPR013783">
    <property type="entry name" value="Ig-like_fold"/>
</dbReference>
<dbReference type="GO" id="GO:0008285">
    <property type="term" value="P:negative regulation of cell population proliferation"/>
    <property type="evidence" value="ECO:0007669"/>
    <property type="project" value="InterPro"/>
</dbReference>
<dbReference type="Proteomes" id="UP000565207">
    <property type="component" value="Unassembled WGS sequence"/>
</dbReference>
<feature type="non-terminal residue" evidence="2">
    <location>
        <position position="1151"/>
    </location>
</feature>
<sequence>KKTDASQKIAWRVGKCKAEEEEERAYLAKLEKRQNYLKNPRFFPPNALHGGKSLVISQEKVEQTIARIKAEDNKGDTSFVPVFHANPPIVLFSDYEVGQVYEMTIELQNITSTCHHVRLIPPSTSAFAIGPGKFPGKGGMIAPGMTCQYTVQFIPEYLGDYEDCILVETQVSKPFLIPIRAKRPPPVLTLPHIIDCGSCIVGGIKVMIILCTNEGFSTGKFCIMPKKAWPPPDFRAVATAGFVLQDPFGIYPAGFELAPGQSTTVEVVFFPSLPEASHQTYTIVCDNCQVNDVTVTGVGELIALDLVFVTGGESEPGPGEVTDVTAQHLIRFDPQNPHATEEKKLVIRNTTHVELPFYWQIIKPKLKPLIPEDTADFMKLQYNQDTESAFSLNPEEGVLLPHADHEFILTYAPQELKSYHSVIQMVLRDIPDSPCLVKEGMLQNIPAYKAEDAIALEIEVKGSTEPFHLLLEPYAIIIPGENFIGVNVRKSFKMWNNSKSLVKYTWEKIVSCDIMEVEPHTGVIDMNKCCEFELAITGGKPGSVSHNLQCKIEHSPEPVVLHVEAAFKGPLLCIDVPSLQLGLTKQGESVLGTFEIKNLCQLPARWRMQESQVCLAERNEEVSPFIIQPSAGEIPPLGTCTVSVQFTSLLCQRLQTVLELEVENGEGSHLPVFVEVQTPQACLIASHLAFTEIYTGVPAKATSKLFNQTLLPAKYFWGKLVGNQATFCSAVVSPPSGTLGPNEEKEFCIELSANIVGELKDLALYCSIEDMIEPLFLSISGEVKGLHVTYSVPCDGGVASDGKHVLQSPRDLLLDFGSEVALKDIIKRQLILTNHTGISAPFKLEAEYFTGSSLTPEQGISSLTLFCFLKKIHQVLLCCAPSEFAAAVLSHGKGVAFHIQPSTGTLEAFQQLIVEITAYNDMWGEYRDDLVCKVGGLQPKLIPMQMTVKGCPIFLQMTGPQTEQPIIRFGTHVSGGRPVFRRVRLNNPAPFDIRLDWEIYNLEQDDKTLVDLLMFFGDPFPRKDINESETESLGSSSESEIVLKLDQTAIPCGSIDPASQTPDEVSYTDSREEEIVTQEPTELKIVSVVMRPHEGVPADNPFSITPRQIVVPGGGSIFVCISFTPSVLPEAVPEVRCEGFLLGFMSLDEEV</sequence>
<proteinExistence type="predicted"/>
<dbReference type="InterPro" id="IPR033304">
    <property type="entry name" value="DLEC1"/>
</dbReference>
<feature type="domain" description="Deleted in lung and esophageal cancer protein 1 Ig-like" evidence="1">
    <location>
        <begin position="83"/>
        <end position="169"/>
    </location>
</feature>
<dbReference type="Pfam" id="PF23277">
    <property type="entry name" value="Ig_Dlec1_1"/>
    <property type="match status" value="1"/>
</dbReference>
<reference evidence="2 3" key="1">
    <citation type="submission" date="2019-09" db="EMBL/GenBank/DDBJ databases">
        <title>Bird 10,000 Genomes (B10K) Project - Family phase.</title>
        <authorList>
            <person name="Zhang G."/>
        </authorList>
    </citation>
    <scope>NUCLEOTIDE SEQUENCE [LARGE SCALE GENOMIC DNA]</scope>
    <source>
        <strain evidence="2">B10K-DU-029-80</strain>
        <tissue evidence="2">Muscle</tissue>
    </source>
</reference>
<dbReference type="GO" id="GO:0015631">
    <property type="term" value="F:tubulin binding"/>
    <property type="evidence" value="ECO:0007669"/>
    <property type="project" value="TreeGrafter"/>
</dbReference>
<dbReference type="GO" id="GO:0005929">
    <property type="term" value="C:cilium"/>
    <property type="evidence" value="ECO:0007669"/>
    <property type="project" value="TreeGrafter"/>
</dbReference>
<evidence type="ECO:0000313" key="2">
    <source>
        <dbReference type="EMBL" id="NWW46607.1"/>
    </source>
</evidence>
<feature type="non-terminal residue" evidence="2">
    <location>
        <position position="1"/>
    </location>
</feature>
<keyword evidence="3" id="KW-1185">Reference proteome</keyword>
<name>A0A7K6NBF8_PEDTO</name>
<dbReference type="PANTHER" id="PTHR46348:SF1">
    <property type="entry name" value="DELETED IN LUNG AND ESOPHAGEAL CANCER PROTEIN 1"/>
    <property type="match status" value="1"/>
</dbReference>
<dbReference type="Gene3D" id="2.60.40.10">
    <property type="entry name" value="Immunoglobulins"/>
    <property type="match status" value="7"/>
</dbReference>
<organism evidence="2 3">
    <name type="scientific">Pedionomus torquatus</name>
    <name type="common">Plains-wanderer</name>
    <dbReference type="NCBI Taxonomy" id="227192"/>
    <lineage>
        <taxon>Eukaryota</taxon>
        <taxon>Metazoa</taxon>
        <taxon>Chordata</taxon>
        <taxon>Craniata</taxon>
        <taxon>Vertebrata</taxon>
        <taxon>Euteleostomi</taxon>
        <taxon>Archelosauria</taxon>
        <taxon>Archosauria</taxon>
        <taxon>Dinosauria</taxon>
        <taxon>Saurischia</taxon>
        <taxon>Theropoda</taxon>
        <taxon>Coelurosauria</taxon>
        <taxon>Aves</taxon>
        <taxon>Neognathae</taxon>
        <taxon>Neoaves</taxon>
        <taxon>Charadriiformes</taxon>
        <taxon>Pedionomidae</taxon>
        <taxon>Pedionomus</taxon>
    </lineage>
</organism>
<evidence type="ECO:0000313" key="3">
    <source>
        <dbReference type="Proteomes" id="UP000565207"/>
    </source>
</evidence>
<dbReference type="EMBL" id="VZRU01007438">
    <property type="protein sequence ID" value="NWW46607.1"/>
    <property type="molecule type" value="Genomic_DNA"/>
</dbReference>
<dbReference type="PANTHER" id="PTHR46348">
    <property type="entry name" value="DELETED IN LUNG AND ESOPHAGEAL CANCER PROTEIN 1"/>
    <property type="match status" value="1"/>
</dbReference>
<dbReference type="InterPro" id="IPR059041">
    <property type="entry name" value="Ig_DLEC1_1"/>
</dbReference>
<gene>
    <name evidence="2" type="primary">Dlec1</name>
    <name evidence="2" type="ORF">PEDTOR_R08603</name>
</gene>